<evidence type="ECO:0008006" key="4">
    <source>
        <dbReference type="Google" id="ProtNLM"/>
    </source>
</evidence>
<comment type="similarity">
    <text evidence="1">Belongs to the 4-hydroxybenzoyl-CoA thioesterase family.</text>
</comment>
<dbReference type="PANTHER" id="PTHR31793">
    <property type="entry name" value="4-HYDROXYBENZOYL-COA THIOESTERASE FAMILY MEMBER"/>
    <property type="match status" value="1"/>
</dbReference>
<reference evidence="3" key="1">
    <citation type="submission" date="2019-08" db="EMBL/GenBank/DDBJ databases">
        <authorList>
            <person name="Kucharzyk K."/>
            <person name="Murdoch R.W."/>
            <person name="Higgins S."/>
            <person name="Loffler F."/>
        </authorList>
    </citation>
    <scope>NUCLEOTIDE SEQUENCE</scope>
</reference>
<dbReference type="GO" id="GO:0047617">
    <property type="term" value="F:fatty acyl-CoA hydrolase activity"/>
    <property type="evidence" value="ECO:0007669"/>
    <property type="project" value="TreeGrafter"/>
</dbReference>
<comment type="caution">
    <text evidence="3">The sequence shown here is derived from an EMBL/GenBank/DDBJ whole genome shotgun (WGS) entry which is preliminary data.</text>
</comment>
<dbReference type="InterPro" id="IPR050563">
    <property type="entry name" value="4-hydroxybenzoyl-CoA_TE"/>
</dbReference>
<dbReference type="InterPro" id="IPR029069">
    <property type="entry name" value="HotDog_dom_sf"/>
</dbReference>
<dbReference type="PANTHER" id="PTHR31793:SF27">
    <property type="entry name" value="NOVEL THIOESTERASE SUPERFAMILY DOMAIN AND SAPOSIN A-TYPE DOMAIN CONTAINING PROTEIN (0610012H03RIK)"/>
    <property type="match status" value="1"/>
</dbReference>
<dbReference type="Gene3D" id="3.10.129.10">
    <property type="entry name" value="Hotdog Thioesterase"/>
    <property type="match status" value="1"/>
</dbReference>
<dbReference type="CDD" id="cd00586">
    <property type="entry name" value="4HBT"/>
    <property type="match status" value="1"/>
</dbReference>
<proteinExistence type="inferred from homology"/>
<gene>
    <name evidence="3" type="ORF">SDC9_46881</name>
</gene>
<dbReference type="SUPFAM" id="SSF54637">
    <property type="entry name" value="Thioesterase/thiol ester dehydrase-isomerase"/>
    <property type="match status" value="1"/>
</dbReference>
<organism evidence="3">
    <name type="scientific">bioreactor metagenome</name>
    <dbReference type="NCBI Taxonomy" id="1076179"/>
    <lineage>
        <taxon>unclassified sequences</taxon>
        <taxon>metagenomes</taxon>
        <taxon>ecological metagenomes</taxon>
    </lineage>
</organism>
<evidence type="ECO:0000256" key="2">
    <source>
        <dbReference type="ARBA" id="ARBA00022801"/>
    </source>
</evidence>
<accession>A0A644WDL9</accession>
<protein>
    <recommendedName>
        <fullName evidence="4">Long-chain acyl-CoA thioesterase FadM</fullName>
    </recommendedName>
</protein>
<dbReference type="AlphaFoldDB" id="A0A644WDL9"/>
<dbReference type="Pfam" id="PF13279">
    <property type="entry name" value="4HBT_2"/>
    <property type="match status" value="1"/>
</dbReference>
<keyword evidence="2" id="KW-0378">Hydrolase</keyword>
<evidence type="ECO:0000313" key="3">
    <source>
        <dbReference type="EMBL" id="MPM00653.1"/>
    </source>
</evidence>
<evidence type="ECO:0000256" key="1">
    <source>
        <dbReference type="ARBA" id="ARBA00005953"/>
    </source>
</evidence>
<name>A0A644WDL9_9ZZZZ</name>
<dbReference type="EMBL" id="VSSQ01000742">
    <property type="protein sequence ID" value="MPM00653.1"/>
    <property type="molecule type" value="Genomic_DNA"/>
</dbReference>
<sequence length="130" mass="14950">MPIQIRFSDLDALNHVNNSYHSQYFDVGRINYFEAVMGSKVDWSKIMVVIVHIEIDFLEPIIQGDKINVETKIISFGNKSMKMLQRLVDSQTGNIKSICQTVLSGYNHSNNSSMVIPEEFKSIFLEFEKD</sequence>